<comment type="similarity">
    <text evidence="1">Belongs to the short-chain dehydrogenases/reductases (SDR) family.</text>
</comment>
<accession>A0A2N4T0A3</accession>
<dbReference type="SMART" id="SM00822">
    <property type="entry name" value="PKS_KR"/>
    <property type="match status" value="1"/>
</dbReference>
<feature type="domain" description="Ketoreductase" evidence="2">
    <location>
        <begin position="6"/>
        <end position="170"/>
    </location>
</feature>
<name>A0A2N4T0A3_9MICC</name>
<dbReference type="PRINTS" id="PR00081">
    <property type="entry name" value="GDHRDH"/>
</dbReference>
<gene>
    <name evidence="3" type="ORF">AUQ48_04595</name>
</gene>
<evidence type="ECO:0000313" key="4">
    <source>
        <dbReference type="Proteomes" id="UP000234632"/>
    </source>
</evidence>
<dbReference type="GO" id="GO:0030497">
    <property type="term" value="P:fatty acid elongation"/>
    <property type="evidence" value="ECO:0007669"/>
    <property type="project" value="TreeGrafter"/>
</dbReference>
<dbReference type="EMBL" id="LOMZ01000001">
    <property type="protein sequence ID" value="PLC11653.1"/>
    <property type="molecule type" value="Genomic_DNA"/>
</dbReference>
<dbReference type="InterPro" id="IPR036291">
    <property type="entry name" value="NAD(P)-bd_dom_sf"/>
</dbReference>
<dbReference type="CDD" id="cd05233">
    <property type="entry name" value="SDR_c"/>
    <property type="match status" value="1"/>
</dbReference>
<dbReference type="Proteomes" id="UP000234632">
    <property type="component" value="Unassembled WGS sequence"/>
</dbReference>
<dbReference type="SUPFAM" id="SSF51735">
    <property type="entry name" value="NAD(P)-binding Rossmann-fold domains"/>
    <property type="match status" value="1"/>
</dbReference>
<evidence type="ECO:0000259" key="2">
    <source>
        <dbReference type="SMART" id="SM00822"/>
    </source>
</evidence>
<sequence length="228" mass="23191">MSGPVPHALVTGCSSGIGHAVARALLDEGWRVTGLSRRRPDLAGELEWLPADLARPEELPAALAGVGPLRAVVHAAGFQRAQPLGRLAAEDLRGMLAVHVEAAAVLVDALADRVADGGRIVLVGSRTATGAAGKSQYAATKAALTGLARSWAMELTGRRITVNVVAPGPTDTPMLRDPGRAAVPPAVPPLGELVDPADVAALTGFLMGPHGRSVTGQVLTVCGGASLR</sequence>
<dbReference type="InterPro" id="IPR057326">
    <property type="entry name" value="KR_dom"/>
</dbReference>
<comment type="caution">
    <text evidence="3">The sequence shown here is derived from an EMBL/GenBank/DDBJ whole genome shotgun (WGS) entry which is preliminary data.</text>
</comment>
<evidence type="ECO:0000256" key="1">
    <source>
        <dbReference type="ARBA" id="ARBA00006484"/>
    </source>
</evidence>
<proteinExistence type="inferred from homology"/>
<protein>
    <recommendedName>
        <fullName evidence="2">Ketoreductase domain-containing protein</fullName>
    </recommendedName>
</protein>
<dbReference type="InterPro" id="IPR002347">
    <property type="entry name" value="SDR_fam"/>
</dbReference>
<organism evidence="3 4">
    <name type="scientific">Kocuria flava</name>
    <dbReference type="NCBI Taxonomy" id="446860"/>
    <lineage>
        <taxon>Bacteria</taxon>
        <taxon>Bacillati</taxon>
        <taxon>Actinomycetota</taxon>
        <taxon>Actinomycetes</taxon>
        <taxon>Micrococcales</taxon>
        <taxon>Micrococcaceae</taxon>
        <taxon>Kocuria</taxon>
    </lineage>
</organism>
<dbReference type="Pfam" id="PF13561">
    <property type="entry name" value="adh_short_C2"/>
    <property type="match status" value="1"/>
</dbReference>
<evidence type="ECO:0000313" key="3">
    <source>
        <dbReference type="EMBL" id="PLC11653.1"/>
    </source>
</evidence>
<dbReference type="Gene3D" id="3.40.50.720">
    <property type="entry name" value="NAD(P)-binding Rossmann-like Domain"/>
    <property type="match status" value="1"/>
</dbReference>
<reference evidence="3 4" key="1">
    <citation type="submission" date="2015-12" db="EMBL/GenBank/DDBJ databases">
        <authorList>
            <person name="Shamseldin A."/>
            <person name="Moawad H."/>
            <person name="Abd El-Rahim W.M."/>
            <person name="Sadowsky M.J."/>
        </authorList>
    </citation>
    <scope>NUCLEOTIDE SEQUENCE [LARGE SCALE GENOMIC DNA]</scope>
    <source>
        <strain evidence="3 4">S43</strain>
    </source>
</reference>
<dbReference type="RefSeq" id="WP_101851388.1">
    <property type="nucleotide sequence ID" value="NZ_LOMZ01000001.1"/>
</dbReference>
<dbReference type="AlphaFoldDB" id="A0A2N4T0A3"/>
<dbReference type="PANTHER" id="PTHR42760:SF129">
    <property type="entry name" value="OXIDOREDUCTASE"/>
    <property type="match status" value="1"/>
</dbReference>
<dbReference type="PANTHER" id="PTHR42760">
    <property type="entry name" value="SHORT-CHAIN DEHYDROGENASES/REDUCTASES FAMILY MEMBER"/>
    <property type="match status" value="1"/>
</dbReference>
<dbReference type="GO" id="GO:0016616">
    <property type="term" value="F:oxidoreductase activity, acting on the CH-OH group of donors, NAD or NADP as acceptor"/>
    <property type="evidence" value="ECO:0007669"/>
    <property type="project" value="TreeGrafter"/>
</dbReference>